<organism evidence="2 3">
    <name type="scientific">Shimia isoporae</name>
    <dbReference type="NCBI Taxonomy" id="647720"/>
    <lineage>
        <taxon>Bacteria</taxon>
        <taxon>Pseudomonadati</taxon>
        <taxon>Pseudomonadota</taxon>
        <taxon>Alphaproteobacteria</taxon>
        <taxon>Rhodobacterales</taxon>
        <taxon>Roseobacteraceae</taxon>
    </lineage>
</organism>
<accession>A0A4R1NL04</accession>
<keyword evidence="3" id="KW-1185">Reference proteome</keyword>
<gene>
    <name evidence="2" type="ORF">BXY66_1048</name>
</gene>
<dbReference type="CDD" id="cd07313">
    <property type="entry name" value="terB_like_2"/>
    <property type="match status" value="1"/>
</dbReference>
<protein>
    <submittedName>
        <fullName evidence="2">Putative tellurite resistance protein B-like protein</fullName>
    </submittedName>
</protein>
<dbReference type="Gene3D" id="1.10.3680.10">
    <property type="entry name" value="TerB-like"/>
    <property type="match status" value="1"/>
</dbReference>
<feature type="domain" description="Co-chaperone DjlA N-terminal" evidence="1">
    <location>
        <begin position="52"/>
        <end position="169"/>
    </location>
</feature>
<name>A0A4R1NL04_9RHOB</name>
<sequence>MWPIKGELEERQLQKNKLPQPGTPPTSLSMFADFLKRLTAPAPSPLDQTDARLALTALLVRIARADDHYSSAEALKIERIVTERYALATADAQNLMRDAETLEAEAPDTVRFTRAIKDAVPHEERIAVIEAMWSVVLADGERDAEEDALLRLSANLLGINDKDSALARQRVSTKQ</sequence>
<comment type="caution">
    <text evidence="2">The sequence shown here is derived from an EMBL/GenBank/DDBJ whole genome shotgun (WGS) entry which is preliminary data.</text>
</comment>
<evidence type="ECO:0000313" key="2">
    <source>
        <dbReference type="EMBL" id="TCL09006.1"/>
    </source>
</evidence>
<reference evidence="2 3" key="1">
    <citation type="submission" date="2019-03" db="EMBL/GenBank/DDBJ databases">
        <title>Genomic Encyclopedia of Archaeal and Bacterial Type Strains, Phase II (KMG-II): from individual species to whole genera.</title>
        <authorList>
            <person name="Goeker M."/>
        </authorList>
    </citation>
    <scope>NUCLEOTIDE SEQUENCE [LARGE SCALE GENOMIC DNA]</scope>
    <source>
        <strain evidence="2 3">DSM 26433</strain>
    </source>
</reference>
<evidence type="ECO:0000313" key="3">
    <source>
        <dbReference type="Proteomes" id="UP000295673"/>
    </source>
</evidence>
<evidence type="ECO:0000259" key="1">
    <source>
        <dbReference type="Pfam" id="PF05099"/>
    </source>
</evidence>
<dbReference type="AlphaFoldDB" id="A0A4R1NL04"/>
<dbReference type="Proteomes" id="UP000295673">
    <property type="component" value="Unassembled WGS sequence"/>
</dbReference>
<dbReference type="Pfam" id="PF05099">
    <property type="entry name" value="TerB"/>
    <property type="match status" value="1"/>
</dbReference>
<dbReference type="SUPFAM" id="SSF158682">
    <property type="entry name" value="TerB-like"/>
    <property type="match status" value="1"/>
</dbReference>
<dbReference type="EMBL" id="SMGR01000001">
    <property type="protein sequence ID" value="TCL09006.1"/>
    <property type="molecule type" value="Genomic_DNA"/>
</dbReference>
<dbReference type="InterPro" id="IPR007791">
    <property type="entry name" value="DjlA_N"/>
</dbReference>
<dbReference type="InterPro" id="IPR029024">
    <property type="entry name" value="TerB-like"/>
</dbReference>
<proteinExistence type="predicted"/>